<feature type="repeat" description="TPR" evidence="1">
    <location>
        <begin position="504"/>
        <end position="537"/>
    </location>
</feature>
<dbReference type="Gene3D" id="1.25.40.10">
    <property type="entry name" value="Tetratricopeptide repeat domain"/>
    <property type="match status" value="1"/>
</dbReference>
<sequence>MKSIIIKCIILPILFLISIGNLQSQEALTSEQWIADLDELQKQVHENYSFLFKKIDQTTWDAEVAKLRAQIPSLAPHEVKIGLTRMVSLFEYGHTQVPFSSIAKEGVLPVNLYDFKDGIYIEGVQKGNENVLGAKLLKIGGMSVENALAAIRPVVPVENDSYFKAYGLRFLTVPAVLHAQKVIPALSKDVTVTVEKGGKVFEHTFTAVPLKALSRDYGFTIPNETWVSVRQQDTTPLYLKELNEKFYFFEYVEDSKTLYVRQSSVFNDDSETLADFYKRLFAFIDSNDIEKLVYDVRLNGGGNNYNNKALIKGLMARPHINKRGSFFFIIGRNTFSACQNLTNEIENYTEAILVGEPTAENKNFYGDARRVTLPNSKMNAYLSYAWWQDMPQWENKDWTIPNIAVRMSFEDYVTNQDPVLAAAMNYTDTGFILDPLEHLTQLFTEGKMEQFAADALQIAKDPSYEYSDFEKEFGEAAYRVFSQGATDAGLFMMQLLTQAYPDSASVWYQLASAQEQLQQKEEAITNYKKVIALDPNGTLANTVQKRLSKLAE</sequence>
<dbReference type="SUPFAM" id="SSF52096">
    <property type="entry name" value="ClpP/crotonase"/>
    <property type="match status" value="1"/>
</dbReference>
<dbReference type="Proteomes" id="UP001596043">
    <property type="component" value="Unassembled WGS sequence"/>
</dbReference>
<name>A0ABV9I426_9FLAO</name>
<dbReference type="SMART" id="SM00028">
    <property type="entry name" value="TPR"/>
    <property type="match status" value="1"/>
</dbReference>
<dbReference type="InterPro" id="IPR019734">
    <property type="entry name" value="TPR_rpt"/>
</dbReference>
<evidence type="ECO:0000256" key="1">
    <source>
        <dbReference type="PROSITE-ProRule" id="PRU00339"/>
    </source>
</evidence>
<protein>
    <submittedName>
        <fullName evidence="2">Tol-pal system YbgF family protein</fullName>
    </submittedName>
</protein>
<evidence type="ECO:0000313" key="2">
    <source>
        <dbReference type="EMBL" id="MFC4636005.1"/>
    </source>
</evidence>
<dbReference type="EMBL" id="JBHSFV010000014">
    <property type="protein sequence ID" value="MFC4636005.1"/>
    <property type="molecule type" value="Genomic_DNA"/>
</dbReference>
<keyword evidence="3" id="KW-1185">Reference proteome</keyword>
<gene>
    <name evidence="2" type="ORF">ACFO3O_19000</name>
</gene>
<reference evidence="3" key="1">
    <citation type="journal article" date="2019" name="Int. J. Syst. Evol. Microbiol.">
        <title>The Global Catalogue of Microorganisms (GCM) 10K type strain sequencing project: providing services to taxonomists for standard genome sequencing and annotation.</title>
        <authorList>
            <consortium name="The Broad Institute Genomics Platform"/>
            <consortium name="The Broad Institute Genome Sequencing Center for Infectious Disease"/>
            <person name="Wu L."/>
            <person name="Ma J."/>
        </authorList>
    </citation>
    <scope>NUCLEOTIDE SEQUENCE [LARGE SCALE GENOMIC DNA]</scope>
    <source>
        <strain evidence="3">YJ-61-S</strain>
    </source>
</reference>
<dbReference type="InterPro" id="IPR011990">
    <property type="entry name" value="TPR-like_helical_dom_sf"/>
</dbReference>
<dbReference type="Pfam" id="PF00515">
    <property type="entry name" value="TPR_1"/>
    <property type="match status" value="1"/>
</dbReference>
<proteinExistence type="predicted"/>
<dbReference type="RefSeq" id="WP_379981783.1">
    <property type="nucleotide sequence ID" value="NZ_JBHSFV010000014.1"/>
</dbReference>
<dbReference type="SUPFAM" id="SSF48452">
    <property type="entry name" value="TPR-like"/>
    <property type="match status" value="1"/>
</dbReference>
<accession>A0ABV9I426</accession>
<comment type="caution">
    <text evidence="2">The sequence shown here is derived from an EMBL/GenBank/DDBJ whole genome shotgun (WGS) entry which is preliminary data.</text>
</comment>
<dbReference type="Gene3D" id="3.90.226.10">
    <property type="entry name" value="2-enoyl-CoA Hydratase, Chain A, domain 1"/>
    <property type="match status" value="1"/>
</dbReference>
<organism evidence="2 3">
    <name type="scientific">Dokdonia ponticola</name>
    <dbReference type="NCBI Taxonomy" id="2041041"/>
    <lineage>
        <taxon>Bacteria</taxon>
        <taxon>Pseudomonadati</taxon>
        <taxon>Bacteroidota</taxon>
        <taxon>Flavobacteriia</taxon>
        <taxon>Flavobacteriales</taxon>
        <taxon>Flavobacteriaceae</taxon>
        <taxon>Dokdonia</taxon>
    </lineage>
</organism>
<keyword evidence="1" id="KW-0802">TPR repeat</keyword>
<dbReference type="PROSITE" id="PS50005">
    <property type="entry name" value="TPR"/>
    <property type="match status" value="1"/>
</dbReference>
<dbReference type="InterPro" id="IPR029045">
    <property type="entry name" value="ClpP/crotonase-like_dom_sf"/>
</dbReference>
<evidence type="ECO:0000313" key="3">
    <source>
        <dbReference type="Proteomes" id="UP001596043"/>
    </source>
</evidence>